<feature type="transmembrane region" description="Helical" evidence="1">
    <location>
        <begin position="12"/>
        <end position="33"/>
    </location>
</feature>
<dbReference type="Proteomes" id="UP000027138">
    <property type="component" value="Unassembled WGS sequence"/>
</dbReference>
<organism evidence="2 3">
    <name type="scientific">Jatropha curcas</name>
    <name type="common">Barbados nut</name>
    <dbReference type="NCBI Taxonomy" id="180498"/>
    <lineage>
        <taxon>Eukaryota</taxon>
        <taxon>Viridiplantae</taxon>
        <taxon>Streptophyta</taxon>
        <taxon>Embryophyta</taxon>
        <taxon>Tracheophyta</taxon>
        <taxon>Spermatophyta</taxon>
        <taxon>Magnoliopsida</taxon>
        <taxon>eudicotyledons</taxon>
        <taxon>Gunneridae</taxon>
        <taxon>Pentapetalae</taxon>
        <taxon>rosids</taxon>
        <taxon>fabids</taxon>
        <taxon>Malpighiales</taxon>
        <taxon>Euphorbiaceae</taxon>
        <taxon>Crotonoideae</taxon>
        <taxon>Jatropheae</taxon>
        <taxon>Jatropha</taxon>
    </lineage>
</organism>
<evidence type="ECO:0000313" key="3">
    <source>
        <dbReference type="Proteomes" id="UP000027138"/>
    </source>
</evidence>
<proteinExistence type="predicted"/>
<name>A0A067JQX1_JATCU</name>
<accession>A0A067JQX1</accession>
<reference evidence="2 3" key="1">
    <citation type="journal article" date="2014" name="PLoS ONE">
        <title>Global Analysis of Gene Expression Profiles in Physic Nut (Jatropha curcas L.) Seedlings Exposed to Salt Stress.</title>
        <authorList>
            <person name="Zhang L."/>
            <person name="Zhang C."/>
            <person name="Wu P."/>
            <person name="Chen Y."/>
            <person name="Li M."/>
            <person name="Jiang H."/>
            <person name="Wu G."/>
        </authorList>
    </citation>
    <scope>NUCLEOTIDE SEQUENCE [LARGE SCALE GENOMIC DNA]</scope>
    <source>
        <strain evidence="3">cv. GZQX0401</strain>
        <tissue evidence="2">Young leaves</tissue>
    </source>
</reference>
<gene>
    <name evidence="2" type="ORF">JCGZ_03249</name>
</gene>
<dbReference type="EMBL" id="KK915531">
    <property type="protein sequence ID" value="KDP21949.1"/>
    <property type="molecule type" value="Genomic_DNA"/>
</dbReference>
<keyword evidence="1" id="KW-0472">Membrane</keyword>
<sequence>MEFISIGFRVTCTVWGVLVCTVWGVLVGTGVLLQNSQVSSLHDLGRASWHGRASSKLQVSSLHGLGRATGHGRASPSLQNQSIVAKRVNLHLKSQRLARFGAC</sequence>
<keyword evidence="1" id="KW-0812">Transmembrane</keyword>
<keyword evidence="3" id="KW-1185">Reference proteome</keyword>
<evidence type="ECO:0000313" key="2">
    <source>
        <dbReference type="EMBL" id="KDP21949.1"/>
    </source>
</evidence>
<protein>
    <submittedName>
        <fullName evidence="2">Uncharacterized protein</fullName>
    </submittedName>
</protein>
<keyword evidence="1" id="KW-1133">Transmembrane helix</keyword>
<evidence type="ECO:0000256" key="1">
    <source>
        <dbReference type="SAM" id="Phobius"/>
    </source>
</evidence>
<dbReference type="AlphaFoldDB" id="A0A067JQX1"/>